<comment type="cofactor">
    <cofactor evidence="9">
        <name>Mg(2+)</name>
        <dbReference type="ChEBI" id="CHEBI:18420"/>
    </cofactor>
</comment>
<comment type="subunit">
    <text evidence="9">Homohexamer.</text>
</comment>
<dbReference type="PANTHER" id="PTHR21342:SF1">
    <property type="entry name" value="PHOSPHOPANTETHEINE ADENYLYLTRANSFERASE"/>
    <property type="match status" value="1"/>
</dbReference>
<comment type="function">
    <text evidence="9">Reversibly transfers an adenylyl group from ATP to 4'-phosphopantetheine, yielding dephospho-CoA (dPCoA) and pyrophosphate.</text>
</comment>
<dbReference type="InterPro" id="IPR001980">
    <property type="entry name" value="PPAT"/>
</dbReference>
<feature type="binding site" evidence="9">
    <location>
        <position position="96"/>
    </location>
    <ligand>
        <name>ATP</name>
        <dbReference type="ChEBI" id="CHEBI:30616"/>
    </ligand>
</feature>
<keyword evidence="7 9" id="KW-0173">Coenzyme A biosynthesis</keyword>
<dbReference type="PANTHER" id="PTHR21342">
    <property type="entry name" value="PHOSPHOPANTETHEINE ADENYLYLTRANSFERASE"/>
    <property type="match status" value="1"/>
</dbReference>
<feature type="binding site" evidence="9">
    <location>
        <position position="39"/>
    </location>
    <ligand>
        <name>substrate</name>
    </ligand>
</feature>
<evidence type="ECO:0000256" key="5">
    <source>
        <dbReference type="ARBA" id="ARBA00022840"/>
    </source>
</evidence>
<evidence type="ECO:0000313" key="12">
    <source>
        <dbReference type="Proteomes" id="UP000562984"/>
    </source>
</evidence>
<feature type="binding site" evidence="9">
    <location>
        <position position="85"/>
    </location>
    <ligand>
        <name>substrate</name>
    </ligand>
</feature>
<dbReference type="SUPFAM" id="SSF52374">
    <property type="entry name" value="Nucleotidylyl transferase"/>
    <property type="match status" value="1"/>
</dbReference>
<feature type="binding site" evidence="9">
    <location>
        <begin position="120"/>
        <end position="126"/>
    </location>
    <ligand>
        <name>ATP</name>
        <dbReference type="ChEBI" id="CHEBI:30616"/>
    </ligand>
</feature>
<dbReference type="GO" id="GO:0015937">
    <property type="term" value="P:coenzyme A biosynthetic process"/>
    <property type="evidence" value="ECO:0007669"/>
    <property type="project" value="UniProtKB-UniRule"/>
</dbReference>
<evidence type="ECO:0000256" key="6">
    <source>
        <dbReference type="ARBA" id="ARBA00022842"/>
    </source>
</evidence>
<dbReference type="CDD" id="cd02163">
    <property type="entry name" value="PPAT"/>
    <property type="match status" value="1"/>
</dbReference>
<dbReference type="Pfam" id="PF01467">
    <property type="entry name" value="CTP_transf_like"/>
    <property type="match status" value="1"/>
</dbReference>
<keyword evidence="4 9" id="KW-0547">Nucleotide-binding</keyword>
<dbReference type="GO" id="GO:0005524">
    <property type="term" value="F:ATP binding"/>
    <property type="evidence" value="ECO:0007669"/>
    <property type="project" value="UniProtKB-KW"/>
</dbReference>
<dbReference type="NCBIfam" id="TIGR00125">
    <property type="entry name" value="cyt_tran_rel"/>
    <property type="match status" value="1"/>
</dbReference>
<dbReference type="InterPro" id="IPR014729">
    <property type="entry name" value="Rossmann-like_a/b/a_fold"/>
</dbReference>
<feature type="binding site" evidence="9">
    <location>
        <begin position="86"/>
        <end position="88"/>
    </location>
    <ligand>
        <name>ATP</name>
        <dbReference type="ChEBI" id="CHEBI:30616"/>
    </ligand>
</feature>
<evidence type="ECO:0000259" key="10">
    <source>
        <dbReference type="Pfam" id="PF01467"/>
    </source>
</evidence>
<feature type="domain" description="Cytidyltransferase-like" evidence="10">
    <location>
        <begin position="3"/>
        <end position="129"/>
    </location>
</feature>
<dbReference type="PRINTS" id="PR01020">
    <property type="entry name" value="LPSBIOSNTHSS"/>
</dbReference>
<proteinExistence type="inferred from homology"/>
<evidence type="ECO:0000256" key="2">
    <source>
        <dbReference type="ARBA" id="ARBA00022679"/>
    </source>
</evidence>
<protein>
    <recommendedName>
        <fullName evidence="9">Phosphopantetheine adenylyltransferase</fullName>
        <ecNumber evidence="9">2.7.7.3</ecNumber>
    </recommendedName>
    <alternativeName>
        <fullName evidence="9">Dephospho-CoA pyrophosphorylase</fullName>
    </alternativeName>
    <alternativeName>
        <fullName evidence="9">Pantetheine-phosphate adenylyltransferase</fullName>
        <shortName evidence="9">PPAT</shortName>
    </alternativeName>
</protein>
<feature type="binding site" evidence="9">
    <location>
        <begin position="7"/>
        <end position="8"/>
    </location>
    <ligand>
        <name>ATP</name>
        <dbReference type="ChEBI" id="CHEBI:30616"/>
    </ligand>
</feature>
<comment type="pathway">
    <text evidence="9">Cofactor biosynthesis; coenzyme A biosynthesis; CoA from (R)-pantothenate: step 4/5.</text>
</comment>
<keyword evidence="5 9" id="KW-0067">ATP-binding</keyword>
<dbReference type="GO" id="GO:0005737">
    <property type="term" value="C:cytoplasm"/>
    <property type="evidence" value="ECO:0007669"/>
    <property type="project" value="UniProtKB-SubCell"/>
</dbReference>
<reference evidence="11 12" key="1">
    <citation type="submission" date="2020-05" db="EMBL/GenBank/DDBJ databases">
        <title>Nakamurella sp. DB0629 isolated from air conditioner.</title>
        <authorList>
            <person name="Kim D.H."/>
            <person name="Kim D.-U."/>
        </authorList>
    </citation>
    <scope>NUCLEOTIDE SEQUENCE [LARGE SCALE GENOMIC DNA]</scope>
    <source>
        <strain evidence="11 12">DB0629</strain>
    </source>
</reference>
<sequence length="156" mass="17081">MAVCPGSFDPPTLGHLDIIERTARLFAEVRVAVLRNPDKHSLFSVDERMELLRQALAQLPNVVVDSFDGLLVDYCRDRGVSVIVKGLRAASDFDYELRMAQMNTGLTGVTTMFLPTAPQYAFVSSSLIKVVARGGGDVSPYLPEQVLTALRGKLAR</sequence>
<comment type="similarity">
    <text evidence="9">Belongs to the bacterial CoaD family.</text>
</comment>
<evidence type="ECO:0000313" key="11">
    <source>
        <dbReference type="EMBL" id="NNG37178.1"/>
    </source>
</evidence>
<accession>A0A849ADB8</accession>
<evidence type="ECO:0000256" key="7">
    <source>
        <dbReference type="ARBA" id="ARBA00022993"/>
    </source>
</evidence>
<dbReference type="RefSeq" id="WP_171200886.1">
    <property type="nucleotide sequence ID" value="NZ_JABEND010000010.1"/>
</dbReference>
<dbReference type="HAMAP" id="MF_00151">
    <property type="entry name" value="PPAT_bact"/>
    <property type="match status" value="1"/>
</dbReference>
<dbReference type="AlphaFoldDB" id="A0A849ADB8"/>
<feature type="site" description="Transition state stabilizer" evidence="9">
    <location>
        <position position="15"/>
    </location>
</feature>
<keyword evidence="12" id="KW-1185">Reference proteome</keyword>
<gene>
    <name evidence="9 11" type="primary">coaD</name>
    <name evidence="11" type="ORF">HKD39_15995</name>
</gene>
<dbReference type="GO" id="GO:0004595">
    <property type="term" value="F:pantetheine-phosphate adenylyltransferase activity"/>
    <property type="evidence" value="ECO:0007669"/>
    <property type="project" value="UniProtKB-UniRule"/>
</dbReference>
<evidence type="ECO:0000256" key="1">
    <source>
        <dbReference type="ARBA" id="ARBA00022490"/>
    </source>
</evidence>
<organism evidence="11 12">
    <name type="scientific">Nakamurella aerolata</name>
    <dbReference type="NCBI Taxonomy" id="1656892"/>
    <lineage>
        <taxon>Bacteria</taxon>
        <taxon>Bacillati</taxon>
        <taxon>Actinomycetota</taxon>
        <taxon>Actinomycetes</taxon>
        <taxon>Nakamurellales</taxon>
        <taxon>Nakamurellaceae</taxon>
        <taxon>Nakamurella</taxon>
    </lineage>
</organism>
<dbReference type="EMBL" id="JABEND010000010">
    <property type="protein sequence ID" value="NNG37178.1"/>
    <property type="molecule type" value="Genomic_DNA"/>
</dbReference>
<dbReference type="Gene3D" id="3.40.50.620">
    <property type="entry name" value="HUPs"/>
    <property type="match status" value="1"/>
</dbReference>
<dbReference type="InterPro" id="IPR004821">
    <property type="entry name" value="Cyt_trans-like"/>
</dbReference>
<feature type="binding site" evidence="9">
    <location>
        <position position="71"/>
    </location>
    <ligand>
        <name>substrate</name>
    </ligand>
</feature>
<feature type="binding site" evidence="9">
    <location>
        <position position="15"/>
    </location>
    <ligand>
        <name>ATP</name>
        <dbReference type="ChEBI" id="CHEBI:30616"/>
    </ligand>
</feature>
<comment type="subcellular location">
    <subcellularLocation>
        <location evidence="9">Cytoplasm</location>
    </subcellularLocation>
</comment>
<feature type="binding site" evidence="9">
    <location>
        <position position="7"/>
    </location>
    <ligand>
        <name>substrate</name>
    </ligand>
</feature>
<comment type="catalytic activity">
    <reaction evidence="8 9">
        <text>(R)-4'-phosphopantetheine + ATP + H(+) = 3'-dephospho-CoA + diphosphate</text>
        <dbReference type="Rhea" id="RHEA:19801"/>
        <dbReference type="ChEBI" id="CHEBI:15378"/>
        <dbReference type="ChEBI" id="CHEBI:30616"/>
        <dbReference type="ChEBI" id="CHEBI:33019"/>
        <dbReference type="ChEBI" id="CHEBI:57328"/>
        <dbReference type="ChEBI" id="CHEBI:61723"/>
        <dbReference type="EC" id="2.7.7.3"/>
    </reaction>
</comment>
<comment type="caution">
    <text evidence="11">The sequence shown here is derived from an EMBL/GenBank/DDBJ whole genome shotgun (WGS) entry which is preliminary data.</text>
</comment>
<evidence type="ECO:0000256" key="9">
    <source>
        <dbReference type="HAMAP-Rule" id="MF_00151"/>
    </source>
</evidence>
<keyword evidence="3 9" id="KW-0548">Nucleotidyltransferase</keyword>
<dbReference type="NCBIfam" id="TIGR01510">
    <property type="entry name" value="coaD_prev_kdtB"/>
    <property type="match status" value="1"/>
</dbReference>
<evidence type="ECO:0000256" key="8">
    <source>
        <dbReference type="ARBA" id="ARBA00029346"/>
    </source>
</evidence>
<evidence type="ECO:0000256" key="4">
    <source>
        <dbReference type="ARBA" id="ARBA00022741"/>
    </source>
</evidence>
<dbReference type="UniPathway" id="UPA00241">
    <property type="reaction ID" value="UER00355"/>
</dbReference>
<evidence type="ECO:0000256" key="3">
    <source>
        <dbReference type="ARBA" id="ARBA00022695"/>
    </source>
</evidence>
<name>A0A849ADB8_9ACTN</name>
<dbReference type="Proteomes" id="UP000562984">
    <property type="component" value="Unassembled WGS sequence"/>
</dbReference>
<dbReference type="EC" id="2.7.7.3" evidence="9"/>
<keyword evidence="6 9" id="KW-0460">Magnesium</keyword>
<keyword evidence="2 9" id="KW-0808">Transferase</keyword>
<keyword evidence="1 9" id="KW-0963">Cytoplasm</keyword>